<dbReference type="EMBL" id="JBHMEX010000069">
    <property type="protein sequence ID" value="MFB9066381.1"/>
    <property type="molecule type" value="Genomic_DNA"/>
</dbReference>
<evidence type="ECO:0000313" key="2">
    <source>
        <dbReference type="Proteomes" id="UP001589589"/>
    </source>
</evidence>
<gene>
    <name evidence="1" type="ORF">ACFFUQ_20370</name>
</gene>
<reference evidence="1 2" key="1">
    <citation type="submission" date="2024-09" db="EMBL/GenBank/DDBJ databases">
        <authorList>
            <person name="Sun Q."/>
            <person name="Mori K."/>
        </authorList>
    </citation>
    <scope>NUCLEOTIDE SEQUENCE [LARGE SCALE GENOMIC DNA]</scope>
    <source>
        <strain evidence="1 2">CECT 7908</strain>
    </source>
</reference>
<keyword evidence="2" id="KW-1185">Reference proteome</keyword>
<proteinExistence type="predicted"/>
<evidence type="ECO:0000313" key="1">
    <source>
        <dbReference type="EMBL" id="MFB9066381.1"/>
    </source>
</evidence>
<sequence length="280" mass="29519">MKNQLLFLLLVLGGVSTYGQVGVGTPLPNSSAQLDVVASTKGILIPRVNLINATSMSPITNDGSLPPSLMVFNTASQADVKPGYYYWYDNKWNRIVVSNEITSSKGTVIFNPISQEFTYIDASGAPQIITLDGLKGDKGDDGKDFKFTDFTSEQLATLKGDEGPIGPAGAAPTSGAGNVTGLNLIDITNGVNNAFQDTNISLRAGNPGQILQTVGTIPTWVDTKVAIAQGTTNDLKLDADNKLISNVNGVTSSVELDKIVAQVTTNDLKLDADNKLISNV</sequence>
<feature type="non-terminal residue" evidence="1">
    <location>
        <position position="280"/>
    </location>
</feature>
<organism evidence="1 2">
    <name type="scientific">Flavobacterium branchiarum</name>
    <dbReference type="NCBI Taxonomy" id="1114870"/>
    <lineage>
        <taxon>Bacteria</taxon>
        <taxon>Pseudomonadati</taxon>
        <taxon>Bacteroidota</taxon>
        <taxon>Flavobacteriia</taxon>
        <taxon>Flavobacteriales</taxon>
        <taxon>Flavobacteriaceae</taxon>
        <taxon>Flavobacterium</taxon>
    </lineage>
</organism>
<comment type="caution">
    <text evidence="1">The sequence shown here is derived from an EMBL/GenBank/DDBJ whole genome shotgun (WGS) entry which is preliminary data.</text>
</comment>
<accession>A0ABV5FTC4</accession>
<name>A0ABV5FTC4_9FLAO</name>
<dbReference type="Proteomes" id="UP001589589">
    <property type="component" value="Unassembled WGS sequence"/>
</dbReference>
<protein>
    <submittedName>
        <fullName evidence="1">Uncharacterized protein</fullName>
    </submittedName>
</protein>